<comment type="caution">
    <text evidence="1">The sequence shown here is derived from an EMBL/GenBank/DDBJ whole genome shotgun (WGS) entry which is preliminary data.</text>
</comment>
<accession>A0ABR5K131</accession>
<keyword evidence="2" id="KW-1185">Reference proteome</keyword>
<dbReference type="Gene3D" id="3.40.50.1240">
    <property type="entry name" value="Phosphoglycerate mutase-like"/>
    <property type="match status" value="1"/>
</dbReference>
<evidence type="ECO:0000313" key="1">
    <source>
        <dbReference type="EMBL" id="KOS68613.1"/>
    </source>
</evidence>
<reference evidence="2" key="1">
    <citation type="submission" date="2015-07" db="EMBL/GenBank/DDBJ databases">
        <title>Fjat-14205 dsm 2895.</title>
        <authorList>
            <person name="Liu B."/>
            <person name="Wang J."/>
            <person name="Zhu Y."/>
            <person name="Liu G."/>
            <person name="Chen Q."/>
            <person name="Chen Z."/>
            <person name="Lan J."/>
            <person name="Che J."/>
            <person name="Ge C."/>
            <person name="Shi H."/>
            <person name="Pan Z."/>
            <person name="Liu X."/>
        </authorList>
    </citation>
    <scope>NUCLEOTIDE SEQUENCE [LARGE SCALE GENOMIC DNA]</scope>
    <source>
        <strain evidence="2">DSM 25560</strain>
    </source>
</reference>
<protein>
    <recommendedName>
        <fullName evidence="3">Alpha-ribazole phosphatase</fullName>
    </recommendedName>
</protein>
<dbReference type="PANTHER" id="PTHR48100:SF10">
    <property type="entry name" value="2-CARBOXY-D-ARABINITOL-1-PHOSPHATASE-RELATED"/>
    <property type="match status" value="1"/>
</dbReference>
<dbReference type="Pfam" id="PF00300">
    <property type="entry name" value="His_Phos_1"/>
    <property type="match status" value="1"/>
</dbReference>
<dbReference type="InterPro" id="IPR013078">
    <property type="entry name" value="His_Pase_superF_clade-1"/>
</dbReference>
<sequence>MGDVVTVRLMRHAPTRENIEKRYLGWTNAPLLDDSVLPEVDLNVTKVYGSDLMRCQQTAARYFPLANYVPETRFRESNFGDFEGKTYDELKSDDRYCEWLDNPVENIPPNGEGFDTFCARVIDGFLALPKEEQDYVLVVHGGVIRTLLVHFAPEEKPFWSYDVPHHVMFTLIFSQKAWKEGARCMSLSVVPIMGKPTM</sequence>
<dbReference type="InterPro" id="IPR029033">
    <property type="entry name" value="His_PPase_superfam"/>
</dbReference>
<dbReference type="PANTHER" id="PTHR48100">
    <property type="entry name" value="BROAD-SPECIFICITY PHOSPHATASE YOR283W-RELATED"/>
    <property type="match status" value="1"/>
</dbReference>
<dbReference type="SUPFAM" id="SSF53254">
    <property type="entry name" value="Phosphoglycerate mutase-like"/>
    <property type="match status" value="1"/>
</dbReference>
<proteinExistence type="predicted"/>
<dbReference type="SMART" id="SM00855">
    <property type="entry name" value="PGAM"/>
    <property type="match status" value="1"/>
</dbReference>
<organism evidence="1 2">
    <name type="scientific">Lysinibacillus contaminans</name>
    <dbReference type="NCBI Taxonomy" id="1293441"/>
    <lineage>
        <taxon>Bacteria</taxon>
        <taxon>Bacillati</taxon>
        <taxon>Bacillota</taxon>
        <taxon>Bacilli</taxon>
        <taxon>Bacillales</taxon>
        <taxon>Bacillaceae</taxon>
        <taxon>Lysinibacillus</taxon>
    </lineage>
</organism>
<dbReference type="EMBL" id="LGRV01000003">
    <property type="protein sequence ID" value="KOS68613.1"/>
    <property type="molecule type" value="Genomic_DNA"/>
</dbReference>
<gene>
    <name evidence="1" type="ORF">AEA09_08675</name>
</gene>
<dbReference type="Proteomes" id="UP000050668">
    <property type="component" value="Unassembled WGS sequence"/>
</dbReference>
<dbReference type="RefSeq" id="WP_053583450.1">
    <property type="nucleotide sequence ID" value="NZ_LGRV01000003.1"/>
</dbReference>
<dbReference type="CDD" id="cd07067">
    <property type="entry name" value="HP_PGM_like"/>
    <property type="match status" value="1"/>
</dbReference>
<evidence type="ECO:0000313" key="2">
    <source>
        <dbReference type="Proteomes" id="UP000050668"/>
    </source>
</evidence>
<evidence type="ECO:0008006" key="3">
    <source>
        <dbReference type="Google" id="ProtNLM"/>
    </source>
</evidence>
<dbReference type="InterPro" id="IPR050275">
    <property type="entry name" value="PGM_Phosphatase"/>
</dbReference>
<name>A0ABR5K131_9BACI</name>